<name>A0ABY1JY44_9BACL</name>
<protein>
    <submittedName>
        <fullName evidence="1">Vancomycin resistance protein YoaR, contains peptidoglycan-binding and VanW domains</fullName>
    </submittedName>
</protein>
<dbReference type="Pfam" id="PF04294">
    <property type="entry name" value="VanW"/>
    <property type="match status" value="1"/>
</dbReference>
<gene>
    <name evidence="1" type="ORF">SAMN05421578_105256</name>
</gene>
<comment type="caution">
    <text evidence="1">The sequence shown here is derived from an EMBL/GenBank/DDBJ whole genome shotgun (WGS) entry which is preliminary data.</text>
</comment>
<keyword evidence="2" id="KW-1185">Reference proteome</keyword>
<dbReference type="PANTHER" id="PTHR35788:SF1">
    <property type="entry name" value="EXPORTED PROTEIN"/>
    <property type="match status" value="1"/>
</dbReference>
<evidence type="ECO:0000313" key="1">
    <source>
        <dbReference type="EMBL" id="SIQ96520.1"/>
    </source>
</evidence>
<evidence type="ECO:0000313" key="2">
    <source>
        <dbReference type="Proteomes" id="UP000186666"/>
    </source>
</evidence>
<sequence>MGMHLFMACLFVFQQLFPLEPLVIEDQGEIIAEVNHSAYILPIPGVTFVDEVKLNVLMNDLDKQVYLAPTNAVMDGGGRIIPEKPGMTLNRTIFKEQFYRYIVEGDLSRLEVPLRSVHARVDSELLQSILEKKIGSYFTYYNSNNKNRSHNIGLAAKAINNTVVFPKETFSFNEVVGKRTKEKGYLRAPIIVRGEASEDIGGGICQISSTLFNAVDRAGLEIIQRYSHSKSVPYVPPGRDATVSWYGPDFSFKNKYNQPILIRAFAHGGQVSIIICSSDMVKHTRREVPSASKRMPEEIAKDLNANHM</sequence>
<organism evidence="1 2">
    <name type="scientific">Paenibacillus macquariensis</name>
    <dbReference type="NCBI Taxonomy" id="948756"/>
    <lineage>
        <taxon>Bacteria</taxon>
        <taxon>Bacillati</taxon>
        <taxon>Bacillota</taxon>
        <taxon>Bacilli</taxon>
        <taxon>Bacillales</taxon>
        <taxon>Paenibacillaceae</taxon>
        <taxon>Paenibacillus</taxon>
    </lineage>
</organism>
<dbReference type="InterPro" id="IPR052913">
    <property type="entry name" value="Glycopeptide_resist_protein"/>
</dbReference>
<proteinExistence type="predicted"/>
<dbReference type="PANTHER" id="PTHR35788">
    <property type="entry name" value="EXPORTED PROTEIN-RELATED"/>
    <property type="match status" value="1"/>
</dbReference>
<dbReference type="InterPro" id="IPR007391">
    <property type="entry name" value="Vancomycin_resist_VanW"/>
</dbReference>
<dbReference type="EMBL" id="FTNK01000005">
    <property type="protein sequence ID" value="SIQ96520.1"/>
    <property type="molecule type" value="Genomic_DNA"/>
</dbReference>
<dbReference type="Proteomes" id="UP000186666">
    <property type="component" value="Unassembled WGS sequence"/>
</dbReference>
<accession>A0ABY1JY44</accession>
<reference evidence="1 2" key="1">
    <citation type="submission" date="2017-01" db="EMBL/GenBank/DDBJ databases">
        <authorList>
            <person name="Varghese N."/>
            <person name="Submissions S."/>
        </authorList>
    </citation>
    <scope>NUCLEOTIDE SEQUENCE [LARGE SCALE GENOMIC DNA]</scope>
    <source>
        <strain evidence="1 2">ATCC 23464</strain>
    </source>
</reference>